<reference evidence="2" key="1">
    <citation type="submission" date="2007-07" db="EMBL/GenBank/DDBJ databases">
        <title>PCAP assembly of the Caenorhabditis remanei genome.</title>
        <authorList>
            <consortium name="The Caenorhabditis remanei Sequencing Consortium"/>
            <person name="Wilson R.K."/>
        </authorList>
    </citation>
    <scope>NUCLEOTIDE SEQUENCE [LARGE SCALE GENOMIC DNA]</scope>
    <source>
        <strain evidence="2">PB4641</strain>
    </source>
</reference>
<keyword evidence="3" id="KW-1185">Reference proteome</keyword>
<organism evidence="3">
    <name type="scientific">Caenorhabditis remanei</name>
    <name type="common">Caenorhabditis vulgaris</name>
    <dbReference type="NCBI Taxonomy" id="31234"/>
    <lineage>
        <taxon>Eukaryota</taxon>
        <taxon>Metazoa</taxon>
        <taxon>Ecdysozoa</taxon>
        <taxon>Nematoda</taxon>
        <taxon>Chromadorea</taxon>
        <taxon>Rhabditida</taxon>
        <taxon>Rhabditina</taxon>
        <taxon>Rhabditomorpha</taxon>
        <taxon>Rhabditoidea</taxon>
        <taxon>Rhabditidae</taxon>
        <taxon>Peloderinae</taxon>
        <taxon>Caenorhabditis</taxon>
    </lineage>
</organism>
<gene>
    <name evidence="2" type="ORF">CRE_05916</name>
</gene>
<feature type="region of interest" description="Disordered" evidence="1">
    <location>
        <begin position="133"/>
        <end position="161"/>
    </location>
</feature>
<dbReference type="Proteomes" id="UP000008281">
    <property type="component" value="Unassembled WGS sequence"/>
</dbReference>
<proteinExistence type="predicted"/>
<evidence type="ECO:0000313" key="2">
    <source>
        <dbReference type="EMBL" id="EFP12890.1"/>
    </source>
</evidence>
<evidence type="ECO:0000256" key="1">
    <source>
        <dbReference type="SAM" id="MobiDB-lite"/>
    </source>
</evidence>
<feature type="compositionally biased region" description="Basic residues" evidence="1">
    <location>
        <begin position="150"/>
        <end position="161"/>
    </location>
</feature>
<dbReference type="EMBL" id="DS268500">
    <property type="protein sequence ID" value="EFP12890.1"/>
    <property type="molecule type" value="Genomic_DNA"/>
</dbReference>
<dbReference type="InParanoid" id="E3MZ89"/>
<dbReference type="AlphaFoldDB" id="E3MZ89"/>
<name>E3MZ89_CAERE</name>
<feature type="region of interest" description="Disordered" evidence="1">
    <location>
        <begin position="1"/>
        <end position="32"/>
    </location>
</feature>
<feature type="compositionally biased region" description="Basic residues" evidence="1">
    <location>
        <begin position="1"/>
        <end position="10"/>
    </location>
</feature>
<evidence type="ECO:0000313" key="3">
    <source>
        <dbReference type="Proteomes" id="UP000008281"/>
    </source>
</evidence>
<sequence length="161" mass="18618">MAPSLRRRVKNAGEIAKAPKARRATKASSASSKKIILGKVPQQDWEYDATESPVYLRYKPTMMLLQHVNDEWKNIMQDLGRARKQNLNTTIVGNNFYAQEEGTERLFKIQSFRILDPGRTVLVEWALRKKSKAMMDAEQKEEEEAEAKENRRKKKAPVNKE</sequence>
<protein>
    <submittedName>
        <fullName evidence="2">Uncharacterized protein</fullName>
    </submittedName>
</protein>
<accession>E3MZ89</accession>
<dbReference type="HOGENOM" id="CLU_1645312_0_0_1"/>